<dbReference type="KEGG" id="taz:TREAZ_2996"/>
<evidence type="ECO:0000256" key="1">
    <source>
        <dbReference type="SAM" id="SignalP"/>
    </source>
</evidence>
<feature type="signal peptide" evidence="1">
    <location>
        <begin position="1"/>
        <end position="22"/>
    </location>
</feature>
<organism evidence="2 3">
    <name type="scientific">Leadbettera azotonutricia (strain ATCC BAA-888 / DSM 13862 / ZAS-9)</name>
    <name type="common">Treponema azotonutricium</name>
    <dbReference type="NCBI Taxonomy" id="545695"/>
    <lineage>
        <taxon>Bacteria</taxon>
        <taxon>Pseudomonadati</taxon>
        <taxon>Spirochaetota</taxon>
        <taxon>Spirochaetia</taxon>
        <taxon>Spirochaetales</taxon>
        <taxon>Breznakiellaceae</taxon>
        <taxon>Leadbettera</taxon>
    </lineage>
</organism>
<evidence type="ECO:0000313" key="3">
    <source>
        <dbReference type="Proteomes" id="UP000009222"/>
    </source>
</evidence>
<dbReference type="STRING" id="545695.TREAZ_2996"/>
<gene>
    <name evidence="2" type="ordered locus">TREAZ_2996</name>
</gene>
<dbReference type="HOGENOM" id="CLU_2208879_0_0_12"/>
<proteinExistence type="predicted"/>
<dbReference type="InParanoid" id="F5YB73"/>
<feature type="chain" id="PRO_5003329498" evidence="1">
    <location>
        <begin position="23"/>
        <end position="107"/>
    </location>
</feature>
<reference evidence="2 3" key="2">
    <citation type="journal article" date="2011" name="ISME J.">
        <title>RNA-seq reveals cooperative metabolic interactions between two termite-gut spirochete species in co-culture.</title>
        <authorList>
            <person name="Rosenthal A.Z."/>
            <person name="Matson E.G."/>
            <person name="Eldar A."/>
            <person name="Leadbetter J.R."/>
        </authorList>
    </citation>
    <scope>NUCLEOTIDE SEQUENCE [LARGE SCALE GENOMIC DNA]</scope>
    <source>
        <strain evidence="3">ATCC BAA-888 / DSM 13862 / ZAS-9</strain>
    </source>
</reference>
<dbReference type="EMBL" id="CP001841">
    <property type="protein sequence ID" value="AEF80886.1"/>
    <property type="molecule type" value="Genomic_DNA"/>
</dbReference>
<dbReference type="AlphaFoldDB" id="F5YB73"/>
<reference evidence="3" key="1">
    <citation type="submission" date="2009-12" db="EMBL/GenBank/DDBJ databases">
        <title>Complete sequence of Treponema azotonutricium strain ZAS-9.</title>
        <authorList>
            <person name="Tetu S.G."/>
            <person name="Matson E."/>
            <person name="Ren Q."/>
            <person name="Seshadri R."/>
            <person name="Elbourne L."/>
            <person name="Hassan K.A."/>
            <person name="Durkin A."/>
            <person name="Radune D."/>
            <person name="Mohamoud Y."/>
            <person name="Shay R."/>
            <person name="Jin S."/>
            <person name="Zhang X."/>
            <person name="Lucey K."/>
            <person name="Ballor N.R."/>
            <person name="Ottesen E."/>
            <person name="Rosenthal R."/>
            <person name="Allen A."/>
            <person name="Leadbetter J.R."/>
            <person name="Paulsen I.T."/>
        </authorList>
    </citation>
    <scope>NUCLEOTIDE SEQUENCE [LARGE SCALE GENOMIC DNA]</scope>
    <source>
        <strain evidence="3">ATCC BAA-888 / DSM 13862 / ZAS-9</strain>
    </source>
</reference>
<accession>F5YB73</accession>
<dbReference type="Proteomes" id="UP000009222">
    <property type="component" value="Chromosome"/>
</dbReference>
<evidence type="ECO:0000313" key="2">
    <source>
        <dbReference type="EMBL" id="AEF80886.1"/>
    </source>
</evidence>
<keyword evidence="3" id="KW-1185">Reference proteome</keyword>
<dbReference type="RefSeq" id="WP_015712554.1">
    <property type="nucleotide sequence ID" value="NC_015577.1"/>
</dbReference>
<keyword evidence="1" id="KW-0732">Signal</keyword>
<sequence>MKRTSIIAVMMLLSLIFLQRQAGAEIRVLASMSVLSNGNDVLSDEGIREFVTASFERNTPARMNTPQDLDINRNSNSKAMPFVTQLFAKTANKGMVLRNNILIKLRI</sequence>
<protein>
    <submittedName>
        <fullName evidence="2">Uncharacterized protein</fullName>
    </submittedName>
</protein>
<name>F5YB73_LEAAZ</name>